<dbReference type="VEuPathDB" id="TriTrypDB:LdCL_150013900"/>
<feature type="compositionally biased region" description="Low complexity" evidence="3">
    <location>
        <begin position="672"/>
        <end position="690"/>
    </location>
</feature>
<feature type="compositionally biased region" description="Low complexity" evidence="3">
    <location>
        <begin position="1"/>
        <end position="17"/>
    </location>
</feature>
<feature type="coiled-coil region" evidence="2">
    <location>
        <begin position="1986"/>
        <end position="2090"/>
    </location>
</feature>
<dbReference type="InterPro" id="IPR013919">
    <property type="entry name" value="Pex16"/>
</dbReference>
<feature type="compositionally biased region" description="Low complexity" evidence="3">
    <location>
        <begin position="1422"/>
        <end position="1431"/>
    </location>
</feature>
<feature type="compositionally biased region" description="Basic and acidic residues" evidence="3">
    <location>
        <begin position="1569"/>
        <end position="1590"/>
    </location>
</feature>
<organism evidence="4 5">
    <name type="scientific">Leishmania donovani</name>
    <dbReference type="NCBI Taxonomy" id="5661"/>
    <lineage>
        <taxon>Eukaryota</taxon>
        <taxon>Discoba</taxon>
        <taxon>Euglenozoa</taxon>
        <taxon>Kinetoplastea</taxon>
        <taxon>Metakinetoplastina</taxon>
        <taxon>Trypanosomatida</taxon>
        <taxon>Trypanosomatidae</taxon>
        <taxon>Leishmaniinae</taxon>
        <taxon>Leishmania</taxon>
    </lineage>
</organism>
<gene>
    <name evidence="4" type="ORF">CGC21_1545</name>
</gene>
<evidence type="ECO:0000256" key="1">
    <source>
        <dbReference type="ARBA" id="ARBA00009505"/>
    </source>
</evidence>
<comment type="similarity">
    <text evidence="1">Belongs to the peroxin-16 family.</text>
</comment>
<evidence type="ECO:0000256" key="3">
    <source>
        <dbReference type="SAM" id="MobiDB-lite"/>
    </source>
</evidence>
<dbReference type="Pfam" id="PF08610">
    <property type="entry name" value="Pex16"/>
    <property type="match status" value="1"/>
</dbReference>
<accession>A0A504XRI1</accession>
<feature type="coiled-coil region" evidence="2">
    <location>
        <begin position="2369"/>
        <end position="2417"/>
    </location>
</feature>
<feature type="coiled-coil region" evidence="2">
    <location>
        <begin position="2139"/>
        <end position="2194"/>
    </location>
</feature>
<feature type="region of interest" description="Disordered" evidence="3">
    <location>
        <begin position="551"/>
        <end position="719"/>
    </location>
</feature>
<evidence type="ECO:0000313" key="5">
    <source>
        <dbReference type="Proteomes" id="UP000318447"/>
    </source>
</evidence>
<feature type="compositionally biased region" description="Low complexity" evidence="3">
    <location>
        <begin position="1727"/>
        <end position="1741"/>
    </location>
</feature>
<feature type="region of interest" description="Disordered" evidence="3">
    <location>
        <begin position="1"/>
        <end position="27"/>
    </location>
</feature>
<dbReference type="PANTHER" id="PTHR13299:SF0">
    <property type="entry name" value="PEROXISOMAL MEMBRANE PROTEIN PEX16"/>
    <property type="match status" value="1"/>
</dbReference>
<feature type="coiled-coil region" evidence="2">
    <location>
        <begin position="2306"/>
        <end position="2333"/>
    </location>
</feature>
<dbReference type="Proteomes" id="UP000318447">
    <property type="component" value="Unassembled WGS sequence"/>
</dbReference>
<comment type="caution">
    <text evidence="4">The sequence shown here is derived from an EMBL/GenBank/DDBJ whole genome shotgun (WGS) entry which is preliminary data.</text>
</comment>
<dbReference type="VEuPathDB" id="TriTrypDB:LdBPK_150850.1"/>
<dbReference type="GO" id="GO:0005778">
    <property type="term" value="C:peroxisomal membrane"/>
    <property type="evidence" value="ECO:0007669"/>
    <property type="project" value="TreeGrafter"/>
</dbReference>
<feature type="coiled-coil region" evidence="2">
    <location>
        <begin position="971"/>
        <end position="1026"/>
    </location>
</feature>
<dbReference type="GO" id="GO:0007031">
    <property type="term" value="P:peroxisome organization"/>
    <property type="evidence" value="ECO:0007669"/>
    <property type="project" value="TreeGrafter"/>
</dbReference>
<feature type="compositionally biased region" description="Low complexity" evidence="3">
    <location>
        <begin position="1233"/>
        <end position="1251"/>
    </location>
</feature>
<feature type="region of interest" description="Disordered" evidence="3">
    <location>
        <begin position="903"/>
        <end position="951"/>
    </location>
</feature>
<feature type="compositionally biased region" description="Acidic residues" evidence="3">
    <location>
        <begin position="632"/>
        <end position="642"/>
    </location>
</feature>
<feature type="region of interest" description="Disordered" evidence="3">
    <location>
        <begin position="2199"/>
        <end position="2228"/>
    </location>
</feature>
<feature type="coiled-coil region" evidence="2">
    <location>
        <begin position="1126"/>
        <end position="1153"/>
    </location>
</feature>
<feature type="region of interest" description="Disordered" evidence="3">
    <location>
        <begin position="1882"/>
        <end position="1921"/>
    </location>
</feature>
<feature type="region of interest" description="Disordered" evidence="3">
    <location>
        <begin position="1422"/>
        <end position="1441"/>
    </location>
</feature>
<evidence type="ECO:0000313" key="4">
    <source>
        <dbReference type="EMBL" id="TPP47727.1"/>
    </source>
</evidence>
<feature type="region of interest" description="Disordered" evidence="3">
    <location>
        <begin position="1727"/>
        <end position="1775"/>
    </location>
</feature>
<feature type="coiled-coil region" evidence="2">
    <location>
        <begin position="1924"/>
        <end position="1958"/>
    </location>
</feature>
<dbReference type="VEuPathDB" id="TriTrypDB:LdCL_150014000"/>
<dbReference type="VEuPathDB" id="TriTrypDB:LdBPK_150840.1"/>
<protein>
    <submittedName>
        <fullName evidence="4">Peroxisomal membrane protein (Pex16) family protein</fullName>
    </submittedName>
</protein>
<dbReference type="VEuPathDB" id="TriTrypDB:LDHU3_15.1100"/>
<feature type="region of interest" description="Disordered" evidence="3">
    <location>
        <begin position="1548"/>
        <end position="1590"/>
    </location>
</feature>
<evidence type="ECO:0000256" key="2">
    <source>
        <dbReference type="SAM" id="Coils"/>
    </source>
</evidence>
<dbReference type="VEuPathDB" id="TriTrypDB:LDHU3_15.1090"/>
<reference evidence="5" key="1">
    <citation type="submission" date="2019-02" db="EMBL/GenBank/DDBJ databases">
        <title>FDA dAtabase for Regulatory Grade micrObial Sequences (FDA-ARGOS): Supporting development and validation of Infectious Disease Dx tests.</title>
        <authorList>
            <person name="Duncan R."/>
            <person name="Fisher C."/>
            <person name="Tallon L."/>
            <person name="Sadzewicz L."/>
            <person name="Sengamalay N."/>
            <person name="Ott S."/>
            <person name="Godinez A."/>
            <person name="Nagaraj S."/>
            <person name="Vavikolanu K."/>
            <person name="Nadendla S."/>
            <person name="Aluvathingal J."/>
            <person name="Sichtig H."/>
        </authorList>
    </citation>
    <scope>NUCLEOTIDE SEQUENCE [LARGE SCALE GENOMIC DNA]</scope>
    <source>
        <strain evidence="5">FDAARGOS_361</strain>
    </source>
</reference>
<feature type="region of interest" description="Disordered" evidence="3">
    <location>
        <begin position="1297"/>
        <end position="1325"/>
    </location>
</feature>
<sequence>MSRELATTTATPSSLSPAEHRRGGGERLPLGKLLDPLRWYCKWVRANPEGASSLEQFSRTLTMLWSDPTNLITSEACFTLCKLHTFSNFAIISSGGRRTSKTELLSLVLRGIQEVECLMELIHRNYAGHRRTWNALLLLEAVKCTLKACVHRQLFLVPWLWDFAAWASGAGVVGTYAGPLTQVDYSGGSGGLCGEVVGPHNTRLVIPRVASGRRHEHRHVYRAGASCAADEGEEHVTFAQEGDVDEELEEAEAIGFTWVDVLGMILDMYLLLRPVLLVAMARHAFLALPEETTNLIAVLPPPVSKEEMAAAAEAAAKAAEEAKKTGTPVKPTPGPDPLAALHKAMAAAPQQTLLGSWRVWAGVTGCDFLVALLARLVRHHRVPVVYIKDNAESDDGGTPVALLEGGEAASIQGGGADAADGFAASSTAVTGATDSRAIGAAMEPPVVSRDHMRVQQALRNALYNVMRDPFFTAVLKQLVYHHFIRGFVSRVPLLGTCISFYATHYLSMQYYSFLTPADSPSSPTSCAAAGAEQSGNDGYYSSCETCSDGSGAPASGSSTLPPTPPPPPSSSSLPQLTSAELAELPPVPMSSSSYPTPSPSSAATESQRGSVDVDRAGNQGSSKGDASSPCWEEAEAELDDDVEYHSGDGGSESDETTARGASGEPVDAPLMVPDWLPDSPLSSLSSVSASQRTDEEGVQQRAASTIPDSEQSSRQDENVPADAAMLHGCADGADGSTAAFRDAGEQGVAHDYREAVVSDAAVTENDNEEEWRQGGRDEADDVSDAAVAARAASITSDVVAESVWASEERASAALQQFSTSLHSKLVEQLIDDAVVAVERTLQDTVRQHESRVRALMAQNRLLDRQLAGQAVQMQSIRKDLEDSILRDLQRVLRVDLRQAFRSASADRSNGKEVSAESTAPPSPSLGRRPSPDAHSPSAEEDVAGSIGMQRRSCEGSVSSTYAVDDSARPSVEELLAAYVNQRGTLELLQKERAQWWKSTAVLRDRLFAATREVVQLRQEVERLQTTTVDVAEHCAVVQARGEAEHQCTLMQLQLAKHIEEAEMMEALVERRELAQSQPPGAAEGNTGQAASTGDVTATATAAAAMNEELLRKGPQWDIALRELEEQATIAANSRQLREQLAKAEEELRSLQKDRDASVAYAAELKKEGDVLRADLQSMVYRNSVLSQQVASLLVKVEHTCRANRQLQAMQALSPPPQQQGPLDQLGAKKAKRSLCAPTSSRSSSSTFPAPSNELLSTLPSQAERRSAWLSVMWPLSTSGGSDAAAENRLNTAVLYDQQKHRQPPPSPLASADASKMSSPTEVEEGVQQRLNTYAASRLVAPQLGSGASLQLPRRPRHVSLRQLGSATLEVDRVCSPHLPASDQLSGYALGRPSTFSTVDVARGTVTRQVGSEEVTVLLTGAAASSAHGSPSPATPDDSRAGDVDVWTSAAAAASPSTRRVHSTDDVSRDPNLLRLLDTLDKDESLDRFSVNSVAELVLRNQELLDEKGPSFGVMAASARDPSAPLGSGIDANFNAVPATLTSTTAELLLREGDPNSRKRARDGDDDDRSQERGDAEGGRHVSGDQSENKADAVASMIDAMVRRRDVRLTSADTEVSRALIQALAAQRATDNAVQRARTNSDGVPGTEVATEISPETDSFSVGISSRALSSCLHSLAHLCLEQSSALVVLARKAEHQNEEMQKAVKNTWTEVQQVLLAALQTSRAALASSTSASDDNAATSAPRLSRQRVRLEGGAADSSSVVGNEGGAQRDGRHEFRPEEQVALLQQLRTLLHTAAKKDETLLHVYQAAQARKDARQHQEKERVARLLLKLERKRRLIKALQLRHANMNVVAAVGADPGARGLSHPSPLDCENSQGAVAAGFRLSPQPGSPARRTPPMPPMVLPAASTTDAGDERRGDDDCDRASSLQQQLALSQASHQAAQEELDAEKTKHAALLERMWVLEAARDDAVAVAERLEKRVSEMLTREEYQAAVAELEVAAASLKELNTELSNAKAAHLESQEQVEDLKRQLETQRRETELQHLEAEDAMRKREQRLRSEEVRFRQLHEQLKDLKHYAAGLEKAIALARKEVCDQQERVRHKDSTIEELKAQMLMRDDVQELLCRLYPNHSVLHANAQLVRGLSETTARLQQELAETRQDLAHVREELQQRELSAREAVQDRQAAEVRLQDALARLAVLQEPDDSGDAEQRSPGETAATRGTTHPQPAGAASRMAALFNVDEASLTALRQRVRYLHACVEAQAKDIAVLRSAESSWKQREIDLRKQLEVMSADPVSLTARRYGLSACLSFEEQLDEMQARQDALESSRAQLQEEKDSIAVMVQEHAKAAAVAQGAADAAQTVVERTTAQLTSATEKCAALSSAITRLESERDEESSKRVDLERRYEQALSELADTKRGLSAVQESLEATVTQRDHFWKDNNLLISKVEELEKALLQHP</sequence>
<feature type="region of interest" description="Disordered" evidence="3">
    <location>
        <begin position="1071"/>
        <end position="1095"/>
    </location>
</feature>
<feature type="compositionally biased region" description="Low complexity" evidence="3">
    <location>
        <begin position="551"/>
        <end position="560"/>
    </location>
</feature>
<proteinExistence type="inferred from homology"/>
<dbReference type="EMBL" id="RHLC01000033">
    <property type="protein sequence ID" value="TPP47727.1"/>
    <property type="molecule type" value="Genomic_DNA"/>
</dbReference>
<dbReference type="PANTHER" id="PTHR13299">
    <property type="entry name" value="PEROXISOMAL MEMBRANE PROTEIN PEX16"/>
    <property type="match status" value="1"/>
</dbReference>
<keyword evidence="2" id="KW-0175">Coiled coil</keyword>
<feature type="region of interest" description="Disordered" evidence="3">
    <location>
        <begin position="1210"/>
        <end position="1254"/>
    </location>
</feature>
<name>A0A504XRI1_LEIDO</name>
<feature type="compositionally biased region" description="Polar residues" evidence="3">
    <location>
        <begin position="701"/>
        <end position="710"/>
    </location>
</feature>
<feature type="compositionally biased region" description="Low complexity" evidence="3">
    <location>
        <begin position="570"/>
        <end position="579"/>
    </location>
</feature>
<feature type="compositionally biased region" description="Low complexity" evidence="3">
    <location>
        <begin position="589"/>
        <end position="601"/>
    </location>
</feature>